<dbReference type="Proteomes" id="UP000224563">
    <property type="component" value="Unassembled WGS sequence"/>
</dbReference>
<dbReference type="AlphaFoldDB" id="A0A2G3E6J3"/>
<accession>A0A2G3E6J3</accession>
<reference evidence="1 2" key="2">
    <citation type="submission" date="2017-10" db="EMBL/GenBank/DDBJ databases">
        <authorList>
            <person name="Banno H."/>
            <person name="Chua N.-H."/>
        </authorList>
    </citation>
    <scope>NUCLEOTIDE SEQUENCE [LARGE SCALE GENOMIC DNA]</scope>
    <source>
        <strain evidence="1 2">JK623</strain>
    </source>
</reference>
<protein>
    <submittedName>
        <fullName evidence="1">Uncharacterized protein</fullName>
    </submittedName>
</protein>
<reference evidence="1 2" key="1">
    <citation type="submission" date="2017-10" db="EMBL/GenBank/DDBJ databases">
        <title>Resolving the taxonomy of Roseburia spp., Eubacterium rectale and Agathobacter spp. through phylogenomic analysis.</title>
        <authorList>
            <person name="Sheridan P.O."/>
            <person name="Walker A.W."/>
            <person name="Duncan S.H."/>
            <person name="Scott K.P."/>
            <person name="Toole P.W.O."/>
            <person name="Luis P."/>
            <person name="Flint H.J."/>
        </authorList>
    </citation>
    <scope>NUCLEOTIDE SEQUENCE [LARGE SCALE GENOMIC DNA]</scope>
    <source>
        <strain evidence="1 2">JK623</strain>
    </source>
</reference>
<keyword evidence="2" id="KW-1185">Reference proteome</keyword>
<evidence type="ECO:0000313" key="2">
    <source>
        <dbReference type="Proteomes" id="UP000224563"/>
    </source>
</evidence>
<dbReference type="RefSeq" id="WP_099385174.1">
    <property type="nucleotide sequence ID" value="NZ_JANSWH010000050.1"/>
</dbReference>
<sequence length="65" mass="7127">MSAHYNVLGAVGSSSTPVVGRPEPIAHPQNCKTECPYGYNKAFCFPCYAKIMKEHRAAKNKAKEV</sequence>
<name>A0A2G3E6J3_9FIRM</name>
<proteinExistence type="predicted"/>
<dbReference type="EMBL" id="PDYG01000001">
    <property type="protein sequence ID" value="PHU38909.1"/>
    <property type="molecule type" value="Genomic_DNA"/>
</dbReference>
<organism evidence="1 2">
    <name type="scientific">Agathobacter ruminis</name>
    <dbReference type="NCBI Taxonomy" id="1712665"/>
    <lineage>
        <taxon>Bacteria</taxon>
        <taxon>Bacillati</taxon>
        <taxon>Bacillota</taxon>
        <taxon>Clostridia</taxon>
        <taxon>Lachnospirales</taxon>
        <taxon>Lachnospiraceae</taxon>
        <taxon>Agathobacter</taxon>
    </lineage>
</organism>
<comment type="caution">
    <text evidence="1">The sequence shown here is derived from an EMBL/GenBank/DDBJ whole genome shotgun (WGS) entry which is preliminary data.</text>
</comment>
<gene>
    <name evidence="1" type="ORF">CSX02_00210</name>
</gene>
<evidence type="ECO:0000313" key="1">
    <source>
        <dbReference type="EMBL" id="PHU38909.1"/>
    </source>
</evidence>